<keyword evidence="2" id="KW-0472">Membrane</keyword>
<feature type="domain" description="PPM-type phosphatase" evidence="3">
    <location>
        <begin position="153"/>
        <end position="375"/>
    </location>
</feature>
<evidence type="ECO:0000256" key="1">
    <source>
        <dbReference type="ARBA" id="ARBA00022801"/>
    </source>
</evidence>
<accession>A0A939F9Q1</accession>
<organism evidence="4 5">
    <name type="scientific">Streptomyces beijiangensis</name>
    <dbReference type="NCBI Taxonomy" id="163361"/>
    <lineage>
        <taxon>Bacteria</taxon>
        <taxon>Bacillati</taxon>
        <taxon>Actinomycetota</taxon>
        <taxon>Actinomycetes</taxon>
        <taxon>Kitasatosporales</taxon>
        <taxon>Streptomycetaceae</taxon>
        <taxon>Streptomyces</taxon>
    </lineage>
</organism>
<reference evidence="4" key="1">
    <citation type="submission" date="2021-03" db="EMBL/GenBank/DDBJ databases">
        <title>Streptomyces poriferae sp. nov., a novel marine sponge-derived Actinobacteria species with anti-MRSA activity.</title>
        <authorList>
            <person name="Sandoval-Powers M."/>
            <person name="Kralova S."/>
            <person name="Nguyen G.-S."/>
            <person name="Fawwal D."/>
            <person name="Degnes K."/>
            <person name="Klinkenberg G."/>
            <person name="Sletta H."/>
            <person name="Wentzel A."/>
            <person name="Liles M.R."/>
        </authorList>
    </citation>
    <scope>NUCLEOTIDE SEQUENCE</scope>
    <source>
        <strain evidence="4">DSM 41794</strain>
    </source>
</reference>
<keyword evidence="2" id="KW-1133">Transmembrane helix</keyword>
<dbReference type="RefSeq" id="WP_206963981.1">
    <property type="nucleotide sequence ID" value="NZ_BAAAJJ010000001.1"/>
</dbReference>
<proteinExistence type="predicted"/>
<dbReference type="SMART" id="SM00331">
    <property type="entry name" value="PP2C_SIG"/>
    <property type="match status" value="1"/>
</dbReference>
<dbReference type="InterPro" id="IPR036457">
    <property type="entry name" value="PPM-type-like_dom_sf"/>
</dbReference>
<dbReference type="SUPFAM" id="SSF81606">
    <property type="entry name" value="PP2C-like"/>
    <property type="match status" value="1"/>
</dbReference>
<dbReference type="EMBL" id="JAFLRJ010000214">
    <property type="protein sequence ID" value="MBO0514543.1"/>
    <property type="molecule type" value="Genomic_DNA"/>
</dbReference>
<feature type="transmembrane region" description="Helical" evidence="2">
    <location>
        <begin position="27"/>
        <end position="44"/>
    </location>
</feature>
<dbReference type="GO" id="GO:0016791">
    <property type="term" value="F:phosphatase activity"/>
    <property type="evidence" value="ECO:0007669"/>
    <property type="project" value="TreeGrafter"/>
</dbReference>
<protein>
    <submittedName>
        <fullName evidence="4">Serine/threonine-protein phosphatase</fullName>
    </submittedName>
</protein>
<keyword evidence="1" id="KW-0378">Hydrolase</keyword>
<dbReference type="Proteomes" id="UP000664167">
    <property type="component" value="Unassembled WGS sequence"/>
</dbReference>
<evidence type="ECO:0000313" key="5">
    <source>
        <dbReference type="Proteomes" id="UP000664167"/>
    </source>
</evidence>
<feature type="transmembrane region" description="Helical" evidence="2">
    <location>
        <begin position="102"/>
        <end position="120"/>
    </location>
</feature>
<dbReference type="PANTHER" id="PTHR43156">
    <property type="entry name" value="STAGE II SPORULATION PROTEIN E-RELATED"/>
    <property type="match status" value="1"/>
</dbReference>
<feature type="transmembrane region" description="Helical" evidence="2">
    <location>
        <begin position="73"/>
        <end position="90"/>
    </location>
</feature>
<gene>
    <name evidence="4" type="ORF">J0695_22500</name>
</gene>
<sequence>MPTQGRRLTRFTRFLVERDTTPRQQRAYFAVLLVLLAAVNYAEYVTPKPLRAVLAVFLVPLLGSLVLGVARTAVLAVIASASVAVAYAVVVPDGNNVSEEAVALVSTCALGLLAILISRLGDQRQLLLQQARTTAEAVQLALLRKLPLRTKDFEVYGVYLAAEEYARVGGDLYEVIESPFGTRVLVADVRGKGLDAINAGATVLSAFRVAGYEERDLAELTRRMENSLDRYNEYAADAGQEERHVTALLVEFDPSARLMRLVNCGHLEPYIVGRSGALEVGLGEAGLPLGFGSLVDDPERPVVELQLPPDAWMLMFTDGVTEARDEHGDFYPLARRLEGWTDLEPAALAKEIERDLGAYVGGRLQDDAAILVVAAR</sequence>
<evidence type="ECO:0000256" key="2">
    <source>
        <dbReference type="SAM" id="Phobius"/>
    </source>
</evidence>
<dbReference type="AlphaFoldDB" id="A0A939F9Q1"/>
<dbReference type="Pfam" id="PF07228">
    <property type="entry name" value="SpoIIE"/>
    <property type="match status" value="1"/>
</dbReference>
<feature type="transmembrane region" description="Helical" evidence="2">
    <location>
        <begin position="50"/>
        <end position="68"/>
    </location>
</feature>
<dbReference type="InterPro" id="IPR001932">
    <property type="entry name" value="PPM-type_phosphatase-like_dom"/>
</dbReference>
<dbReference type="PANTHER" id="PTHR43156:SF2">
    <property type="entry name" value="STAGE II SPORULATION PROTEIN E"/>
    <property type="match status" value="1"/>
</dbReference>
<dbReference type="InterPro" id="IPR052016">
    <property type="entry name" value="Bact_Sigma-Reg"/>
</dbReference>
<evidence type="ECO:0000313" key="4">
    <source>
        <dbReference type="EMBL" id="MBO0514543.1"/>
    </source>
</evidence>
<dbReference type="Gene3D" id="3.60.40.10">
    <property type="entry name" value="PPM-type phosphatase domain"/>
    <property type="match status" value="1"/>
</dbReference>
<name>A0A939F9Q1_9ACTN</name>
<evidence type="ECO:0000259" key="3">
    <source>
        <dbReference type="SMART" id="SM00331"/>
    </source>
</evidence>
<comment type="caution">
    <text evidence="4">The sequence shown here is derived from an EMBL/GenBank/DDBJ whole genome shotgun (WGS) entry which is preliminary data.</text>
</comment>
<keyword evidence="5" id="KW-1185">Reference proteome</keyword>
<keyword evidence="2" id="KW-0812">Transmembrane</keyword>